<proteinExistence type="predicted"/>
<dbReference type="OrthoDB" id="163266at2"/>
<accession>A0A318LDG5</accession>
<dbReference type="RefSeq" id="WP_110341907.1">
    <property type="nucleotide sequence ID" value="NZ_MASU01000013.1"/>
</dbReference>
<gene>
    <name evidence="1" type="ORF">BA062_27710</name>
</gene>
<organism evidence="1 2">
    <name type="scientific">Prauserella flavalba</name>
    <dbReference type="NCBI Taxonomy" id="1477506"/>
    <lineage>
        <taxon>Bacteria</taxon>
        <taxon>Bacillati</taxon>
        <taxon>Actinomycetota</taxon>
        <taxon>Actinomycetes</taxon>
        <taxon>Pseudonocardiales</taxon>
        <taxon>Pseudonocardiaceae</taxon>
        <taxon>Prauserella</taxon>
    </lineage>
</organism>
<dbReference type="InterPro" id="IPR012349">
    <property type="entry name" value="Split_barrel_FMN-bd"/>
</dbReference>
<dbReference type="EMBL" id="MASU01000013">
    <property type="protein sequence ID" value="PXY24044.1"/>
    <property type="molecule type" value="Genomic_DNA"/>
</dbReference>
<dbReference type="Pfam" id="PF04075">
    <property type="entry name" value="F420H2_quin_red"/>
    <property type="match status" value="1"/>
</dbReference>
<comment type="caution">
    <text evidence="1">The sequence shown here is derived from an EMBL/GenBank/DDBJ whole genome shotgun (WGS) entry which is preliminary data.</text>
</comment>
<dbReference type="InterPro" id="IPR004378">
    <property type="entry name" value="F420H2_quin_Rdtase"/>
</dbReference>
<name>A0A318LDG5_9PSEU</name>
<dbReference type="Proteomes" id="UP000247892">
    <property type="component" value="Unassembled WGS sequence"/>
</dbReference>
<evidence type="ECO:0000313" key="1">
    <source>
        <dbReference type="EMBL" id="PXY24044.1"/>
    </source>
</evidence>
<dbReference type="Gene3D" id="2.30.110.10">
    <property type="entry name" value="Electron Transport, Fmn-binding Protein, Chain A"/>
    <property type="match status" value="1"/>
</dbReference>
<keyword evidence="2" id="KW-1185">Reference proteome</keyword>
<dbReference type="GO" id="GO:0016491">
    <property type="term" value="F:oxidoreductase activity"/>
    <property type="evidence" value="ECO:0007669"/>
    <property type="project" value="InterPro"/>
</dbReference>
<sequence length="156" mass="17533">MEIIAQPAPPRGLTRLLYRLPNKLYRAGFGRLVPARLLYLVHIGRKSGRRRTVVLEVVGRRGGSYVVCSGFGPSADWYRNVLATPEVDIQVRGTRSRAKAVVLDAEEGAEIMAEYGARHPRLGRNLARYMGFAVDGSEADFREVGRRRPFVRLDPR</sequence>
<evidence type="ECO:0000313" key="2">
    <source>
        <dbReference type="Proteomes" id="UP000247892"/>
    </source>
</evidence>
<protein>
    <submittedName>
        <fullName evidence="1">Nitroreductase</fullName>
    </submittedName>
</protein>
<reference evidence="1 2" key="1">
    <citation type="submission" date="2016-07" db="EMBL/GenBank/DDBJ databases">
        <title>Draft genome sequence of Prauserella sp. YIM 121212, isolated from alkaline soil.</title>
        <authorList>
            <person name="Ruckert C."/>
            <person name="Albersmeier A."/>
            <person name="Jiang C.-L."/>
            <person name="Jiang Y."/>
            <person name="Kalinowski J."/>
            <person name="Schneider O."/>
            <person name="Winkler A."/>
            <person name="Zotchev S.B."/>
        </authorList>
    </citation>
    <scope>NUCLEOTIDE SEQUENCE [LARGE SCALE GENOMIC DNA]</scope>
    <source>
        <strain evidence="1 2">YIM 121212</strain>
    </source>
</reference>
<dbReference type="AlphaFoldDB" id="A0A318LDG5"/>
<dbReference type="NCBIfam" id="TIGR00026">
    <property type="entry name" value="hi_GC_TIGR00026"/>
    <property type="match status" value="1"/>
</dbReference>